<feature type="transmembrane region" description="Helical" evidence="7">
    <location>
        <begin position="21"/>
        <end position="40"/>
    </location>
</feature>
<dbReference type="InterPro" id="IPR035906">
    <property type="entry name" value="MetI-like_sf"/>
</dbReference>
<evidence type="ECO:0000256" key="6">
    <source>
        <dbReference type="ARBA" id="ARBA00023136"/>
    </source>
</evidence>
<comment type="similarity">
    <text evidence="7">Belongs to the binding-protein-dependent transport system permease family.</text>
</comment>
<protein>
    <submittedName>
        <fullName evidence="9">ABC transporter permease</fullName>
    </submittedName>
</protein>
<feature type="transmembrane region" description="Helical" evidence="7">
    <location>
        <begin position="218"/>
        <end position="242"/>
    </location>
</feature>
<feature type="transmembrane region" description="Helical" evidence="7">
    <location>
        <begin position="279"/>
        <end position="304"/>
    </location>
</feature>
<keyword evidence="5 7" id="KW-1133">Transmembrane helix</keyword>
<keyword evidence="4 7" id="KW-0812">Transmembrane</keyword>
<gene>
    <name evidence="9" type="ORF">ACFPPD_22840</name>
</gene>
<feature type="transmembrane region" description="Helical" evidence="7">
    <location>
        <begin position="86"/>
        <end position="107"/>
    </location>
</feature>
<dbReference type="InterPro" id="IPR050809">
    <property type="entry name" value="UgpAE/MalFG_permease"/>
</dbReference>
<accession>A0ABW0M3H2</accession>
<evidence type="ECO:0000256" key="5">
    <source>
        <dbReference type="ARBA" id="ARBA00022989"/>
    </source>
</evidence>
<evidence type="ECO:0000256" key="3">
    <source>
        <dbReference type="ARBA" id="ARBA00022475"/>
    </source>
</evidence>
<organism evidence="9 10">
    <name type="scientific">Cohnella suwonensis</name>
    <dbReference type="NCBI Taxonomy" id="696072"/>
    <lineage>
        <taxon>Bacteria</taxon>
        <taxon>Bacillati</taxon>
        <taxon>Bacillota</taxon>
        <taxon>Bacilli</taxon>
        <taxon>Bacillales</taxon>
        <taxon>Paenibacillaceae</taxon>
        <taxon>Cohnella</taxon>
    </lineage>
</organism>
<dbReference type="PANTHER" id="PTHR43227:SF11">
    <property type="entry name" value="BLL4140 PROTEIN"/>
    <property type="match status" value="1"/>
</dbReference>
<comment type="caution">
    <text evidence="9">The sequence shown here is derived from an EMBL/GenBank/DDBJ whole genome shotgun (WGS) entry which is preliminary data.</text>
</comment>
<dbReference type="CDD" id="cd06261">
    <property type="entry name" value="TM_PBP2"/>
    <property type="match status" value="1"/>
</dbReference>
<evidence type="ECO:0000256" key="4">
    <source>
        <dbReference type="ARBA" id="ARBA00022692"/>
    </source>
</evidence>
<keyword evidence="3" id="KW-1003">Cell membrane</keyword>
<name>A0ABW0M3H2_9BACL</name>
<feature type="transmembrane region" description="Helical" evidence="7">
    <location>
        <begin position="171"/>
        <end position="197"/>
    </location>
</feature>
<reference evidence="10" key="1">
    <citation type="journal article" date="2019" name="Int. J. Syst. Evol. Microbiol.">
        <title>The Global Catalogue of Microorganisms (GCM) 10K type strain sequencing project: providing services to taxonomists for standard genome sequencing and annotation.</title>
        <authorList>
            <consortium name="The Broad Institute Genomics Platform"/>
            <consortium name="The Broad Institute Genome Sequencing Center for Infectious Disease"/>
            <person name="Wu L."/>
            <person name="Ma J."/>
        </authorList>
    </citation>
    <scope>NUCLEOTIDE SEQUENCE [LARGE SCALE GENOMIC DNA]</scope>
    <source>
        <strain evidence="10">CCUG 57113</strain>
    </source>
</reference>
<dbReference type="EMBL" id="JBHSMH010000101">
    <property type="protein sequence ID" value="MFC5471516.1"/>
    <property type="molecule type" value="Genomic_DNA"/>
</dbReference>
<keyword evidence="10" id="KW-1185">Reference proteome</keyword>
<proteinExistence type="inferred from homology"/>
<keyword evidence="2 7" id="KW-0813">Transport</keyword>
<dbReference type="InterPro" id="IPR000515">
    <property type="entry name" value="MetI-like"/>
</dbReference>
<comment type="subcellular location">
    <subcellularLocation>
        <location evidence="1 7">Cell membrane</location>
        <topology evidence="1 7">Multi-pass membrane protein</topology>
    </subcellularLocation>
</comment>
<dbReference type="Proteomes" id="UP001596105">
    <property type="component" value="Unassembled WGS sequence"/>
</dbReference>
<sequence length="312" mass="35303">MQGPFPILKPKSGWKRFVRQWDVQLMVIPALLFIFVFSYIPMYGVLMAFQDYDIFKGFFHSQWAGFKHYEAFFHAPEFWRIMRNTVVISLLKLFIGYPAPIVLALMLNEISQMFFKRVIQTISYLPHFLSWVIVGGFAMSMLATDNGSINMLLMKLNLVQEPINFLSIPEYFWGILVGAGVWKEIGFATIIYLAAIAGVDPHMYEAASIDGASRFKQMFLITLPSIAPVIVIFLILSVGNILNAGFEDILVLGTNPILREVSDVIDTYVYRIGILNSRYSYATAVGLFKAIINIALLTVANAIARRLGTSLW</sequence>
<dbReference type="PANTHER" id="PTHR43227">
    <property type="entry name" value="BLL4140 PROTEIN"/>
    <property type="match status" value="1"/>
</dbReference>
<evidence type="ECO:0000256" key="2">
    <source>
        <dbReference type="ARBA" id="ARBA00022448"/>
    </source>
</evidence>
<evidence type="ECO:0000259" key="8">
    <source>
        <dbReference type="PROSITE" id="PS50928"/>
    </source>
</evidence>
<evidence type="ECO:0000313" key="10">
    <source>
        <dbReference type="Proteomes" id="UP001596105"/>
    </source>
</evidence>
<dbReference type="Gene3D" id="1.10.3720.10">
    <property type="entry name" value="MetI-like"/>
    <property type="match status" value="1"/>
</dbReference>
<feature type="domain" description="ABC transmembrane type-1" evidence="8">
    <location>
        <begin position="82"/>
        <end position="300"/>
    </location>
</feature>
<feature type="transmembrane region" description="Helical" evidence="7">
    <location>
        <begin position="128"/>
        <end position="151"/>
    </location>
</feature>
<dbReference type="PROSITE" id="PS50928">
    <property type="entry name" value="ABC_TM1"/>
    <property type="match status" value="1"/>
</dbReference>
<dbReference type="Pfam" id="PF00528">
    <property type="entry name" value="BPD_transp_1"/>
    <property type="match status" value="1"/>
</dbReference>
<evidence type="ECO:0000256" key="1">
    <source>
        <dbReference type="ARBA" id="ARBA00004651"/>
    </source>
</evidence>
<keyword evidence="6 7" id="KW-0472">Membrane</keyword>
<evidence type="ECO:0000256" key="7">
    <source>
        <dbReference type="RuleBase" id="RU363032"/>
    </source>
</evidence>
<evidence type="ECO:0000313" key="9">
    <source>
        <dbReference type="EMBL" id="MFC5471516.1"/>
    </source>
</evidence>
<dbReference type="RefSeq" id="WP_378083527.1">
    <property type="nucleotide sequence ID" value="NZ_JBHSMH010000101.1"/>
</dbReference>
<dbReference type="SUPFAM" id="SSF161098">
    <property type="entry name" value="MetI-like"/>
    <property type="match status" value="1"/>
</dbReference>